<dbReference type="PRINTS" id="PR00252">
    <property type="entry name" value="NRIONCHANNEL"/>
</dbReference>
<evidence type="ECO:0000256" key="15">
    <source>
        <dbReference type="ARBA" id="ARBA00034104"/>
    </source>
</evidence>
<evidence type="ECO:0000259" key="25">
    <source>
        <dbReference type="Pfam" id="PF02931"/>
    </source>
</evidence>
<accession>A0A4U1F3A0</accession>
<dbReference type="AlphaFoldDB" id="A0A4U1F3A0"/>
<dbReference type="InterPro" id="IPR006029">
    <property type="entry name" value="Neurotrans-gated_channel_TM"/>
</dbReference>
<keyword evidence="1" id="KW-0813">Transport</keyword>
<evidence type="ECO:0000256" key="20">
    <source>
        <dbReference type="ARBA" id="ARBA00061125"/>
    </source>
</evidence>
<dbReference type="GO" id="GO:0045211">
    <property type="term" value="C:postsynaptic membrane"/>
    <property type="evidence" value="ECO:0007669"/>
    <property type="project" value="UniProtKB-SubCell"/>
</dbReference>
<feature type="domain" description="Neurotransmitter-gated ion-channel ligand-binding" evidence="25">
    <location>
        <begin position="48"/>
        <end position="253"/>
    </location>
</feature>
<dbReference type="InterPro" id="IPR008133">
    <property type="entry name" value="5HT3_rcpt_A"/>
</dbReference>
<dbReference type="InterPro" id="IPR036719">
    <property type="entry name" value="Neuro-gated_channel_TM_sf"/>
</dbReference>
<feature type="transmembrane region" description="Helical" evidence="24">
    <location>
        <begin position="254"/>
        <end position="273"/>
    </location>
</feature>
<keyword evidence="5 24" id="KW-1133">Transmembrane helix</keyword>
<evidence type="ECO:0000256" key="4">
    <source>
        <dbReference type="ARBA" id="ARBA00022729"/>
    </source>
</evidence>
<keyword evidence="13" id="KW-1071">Ligand-gated ion channel</keyword>
<dbReference type="InterPro" id="IPR006202">
    <property type="entry name" value="Neur_chan_lig-bd"/>
</dbReference>
<proteinExistence type="inferred from homology"/>
<comment type="subunit">
    <text evidence="21">Forms homopentameric as well as heteropentameric serotonin-activated cation-selective channel complexes with HTR3A. The homomeric complex is not functional. Heteropentameric complexes display properties which resemble that of neuronal serotonin-activated channels in vivo.</text>
</comment>
<evidence type="ECO:0000313" key="27">
    <source>
        <dbReference type="EMBL" id="TKC43801.1"/>
    </source>
</evidence>
<evidence type="ECO:0000256" key="7">
    <source>
        <dbReference type="ARBA" id="ARBA00023065"/>
    </source>
</evidence>
<evidence type="ECO:0000256" key="6">
    <source>
        <dbReference type="ARBA" id="ARBA00023018"/>
    </source>
</evidence>
<keyword evidence="7" id="KW-0406">Ion transport</keyword>
<dbReference type="Gene3D" id="1.20.58.390">
    <property type="entry name" value="Neurotransmitter-gated ion-channel transmembrane domain"/>
    <property type="match status" value="1"/>
</dbReference>
<evidence type="ECO:0000256" key="19">
    <source>
        <dbReference type="ARBA" id="ARBA00037540"/>
    </source>
</evidence>
<comment type="subcellular location">
    <subcellularLocation>
        <location evidence="15">Postsynaptic cell membrane</location>
        <topology evidence="15">Multi-pass membrane protein</topology>
    </subcellularLocation>
</comment>
<evidence type="ECO:0000256" key="23">
    <source>
        <dbReference type="ARBA" id="ARBA00078865"/>
    </source>
</evidence>
<evidence type="ECO:0000256" key="9">
    <source>
        <dbReference type="ARBA" id="ARBA00023157"/>
    </source>
</evidence>
<keyword evidence="14" id="KW-0407">Ion channel</keyword>
<dbReference type="EMBL" id="RWIC01000443">
    <property type="protein sequence ID" value="TKC43801.1"/>
    <property type="molecule type" value="Genomic_DNA"/>
</dbReference>
<keyword evidence="10" id="KW-0675">Receptor</keyword>
<comment type="catalytic activity">
    <reaction evidence="17">
        <text>Na(+)(in) = Na(+)(out)</text>
        <dbReference type="Rhea" id="RHEA:34963"/>
        <dbReference type="ChEBI" id="CHEBI:29101"/>
    </reaction>
</comment>
<dbReference type="SUPFAM" id="SSF90112">
    <property type="entry name" value="Neurotransmitter-gated ion-channel transmembrane pore"/>
    <property type="match status" value="1"/>
</dbReference>
<comment type="caution">
    <text evidence="27">The sequence shown here is derived from an EMBL/GenBank/DDBJ whole genome shotgun (WGS) entry which is preliminary data.</text>
</comment>
<comment type="function">
    <text evidence="19">Forms serotonin (5-hydroxytryptamine/5-HT3)-activated cation-selective channel complexes, which when activated cause fast, depolarizing responses in neurons.</text>
</comment>
<dbReference type="InterPro" id="IPR038050">
    <property type="entry name" value="Neuro_actylchol_rec"/>
</dbReference>
<dbReference type="InterPro" id="IPR008132">
    <property type="entry name" value="5HT3_rcpt"/>
</dbReference>
<evidence type="ECO:0000256" key="3">
    <source>
        <dbReference type="ARBA" id="ARBA00022692"/>
    </source>
</evidence>
<dbReference type="Pfam" id="PF02931">
    <property type="entry name" value="Neur_chan_LBD"/>
    <property type="match status" value="1"/>
</dbReference>
<dbReference type="FunFam" id="2.70.170.10:FF:000017">
    <property type="entry name" value="5-hydroxytryptamine receptor 3A"/>
    <property type="match status" value="1"/>
</dbReference>
<evidence type="ECO:0000256" key="24">
    <source>
        <dbReference type="SAM" id="Phobius"/>
    </source>
</evidence>
<keyword evidence="3 24" id="KW-0812">Transmembrane</keyword>
<dbReference type="PRINTS" id="PR01709">
    <property type="entry name" value="5HT3ARECEPTR"/>
</dbReference>
<evidence type="ECO:0000256" key="14">
    <source>
        <dbReference type="ARBA" id="ARBA00023303"/>
    </source>
</evidence>
<evidence type="ECO:0000256" key="12">
    <source>
        <dbReference type="ARBA" id="ARBA00023257"/>
    </source>
</evidence>
<evidence type="ECO:0000256" key="22">
    <source>
        <dbReference type="ARBA" id="ARBA00068983"/>
    </source>
</evidence>
<dbReference type="FunFam" id="1.20.58.390:FF:000056">
    <property type="entry name" value="5-hydroxytryptamine receptor 3B"/>
    <property type="match status" value="1"/>
</dbReference>
<keyword evidence="2" id="KW-1003">Cell membrane</keyword>
<organism evidence="27 28">
    <name type="scientific">Monodon monoceros</name>
    <name type="common">Narwhal</name>
    <name type="synonym">Ceratodon monodon</name>
    <dbReference type="NCBI Taxonomy" id="40151"/>
    <lineage>
        <taxon>Eukaryota</taxon>
        <taxon>Metazoa</taxon>
        <taxon>Chordata</taxon>
        <taxon>Craniata</taxon>
        <taxon>Vertebrata</taxon>
        <taxon>Euteleostomi</taxon>
        <taxon>Mammalia</taxon>
        <taxon>Eutheria</taxon>
        <taxon>Laurasiatheria</taxon>
        <taxon>Artiodactyla</taxon>
        <taxon>Whippomorpha</taxon>
        <taxon>Cetacea</taxon>
        <taxon>Odontoceti</taxon>
        <taxon>Monodontidae</taxon>
        <taxon>Monodon</taxon>
    </lineage>
</organism>
<dbReference type="GO" id="GO:0022850">
    <property type="term" value="F:serotonin-gated monoatomic cation channel activity"/>
    <property type="evidence" value="ECO:0007669"/>
    <property type="project" value="UniProtKB-ARBA"/>
</dbReference>
<evidence type="ECO:0000256" key="5">
    <source>
        <dbReference type="ARBA" id="ARBA00022989"/>
    </source>
</evidence>
<feature type="transmembrane region" description="Helical" evidence="24">
    <location>
        <begin position="486"/>
        <end position="509"/>
    </location>
</feature>
<evidence type="ECO:0000256" key="8">
    <source>
        <dbReference type="ARBA" id="ARBA00023136"/>
    </source>
</evidence>
<evidence type="ECO:0000256" key="13">
    <source>
        <dbReference type="ARBA" id="ARBA00023286"/>
    </source>
</evidence>
<gene>
    <name evidence="27" type="ORF">EI555_008506</name>
</gene>
<dbReference type="PRINTS" id="PR01708">
    <property type="entry name" value="5HT3RECEPTOR"/>
</dbReference>
<dbReference type="PANTHER" id="PTHR18945">
    <property type="entry name" value="NEUROTRANSMITTER GATED ION CHANNEL"/>
    <property type="match status" value="1"/>
</dbReference>
<dbReference type="NCBIfam" id="TIGR00860">
    <property type="entry name" value="LIC"/>
    <property type="match status" value="1"/>
</dbReference>
<protein>
    <recommendedName>
        <fullName evidence="22">5-hydroxytryptamine receptor 3B</fullName>
    </recommendedName>
    <alternativeName>
        <fullName evidence="23">Serotonin receptor 3B</fullName>
    </alternativeName>
</protein>
<dbReference type="CDD" id="cd19063">
    <property type="entry name" value="LGIC_TM_5-HT3"/>
    <property type="match status" value="1"/>
</dbReference>
<keyword evidence="8 24" id="KW-0472">Membrane</keyword>
<dbReference type="Gene3D" id="2.70.170.10">
    <property type="entry name" value="Neurotransmitter-gated ion-channel ligand-binding domain"/>
    <property type="match status" value="1"/>
</dbReference>
<keyword evidence="12" id="KW-0628">Postsynaptic cell membrane</keyword>
<keyword evidence="6" id="KW-0770">Synapse</keyword>
<feature type="domain" description="Neurotransmitter-gated ion-channel transmembrane" evidence="26">
    <location>
        <begin position="260"/>
        <end position="501"/>
    </location>
</feature>
<evidence type="ECO:0000256" key="21">
    <source>
        <dbReference type="ARBA" id="ARBA00063036"/>
    </source>
</evidence>
<evidence type="ECO:0000256" key="11">
    <source>
        <dbReference type="ARBA" id="ARBA00023180"/>
    </source>
</evidence>
<keyword evidence="9" id="KW-1015">Disulfide bond</keyword>
<name>A0A4U1F3A0_MONMO</name>
<comment type="similarity">
    <text evidence="20">Belongs to the ligand-gated ion channel (TC 1.A.9) family. 5-hydroxytryptamine receptor (TC 1.A.9.2) subfamily. HTR3B sub-subfamily.</text>
</comment>
<dbReference type="Pfam" id="PF02932">
    <property type="entry name" value="Neur_chan_memb"/>
    <property type="match status" value="1"/>
</dbReference>
<dbReference type="Proteomes" id="UP000308365">
    <property type="component" value="Unassembled WGS sequence"/>
</dbReference>
<evidence type="ECO:0000256" key="18">
    <source>
        <dbReference type="ARBA" id="ARBA00036634"/>
    </source>
</evidence>
<keyword evidence="4" id="KW-0732">Signal</keyword>
<evidence type="ECO:0000256" key="10">
    <source>
        <dbReference type="ARBA" id="ARBA00023170"/>
    </source>
</evidence>
<sequence>MGRRYLIYSFLLDPAYLQQLIKITIKTAESRGILAIDTPHPRSSALHHLTEKLLQKYRKEVRPVHNGTQATTVYLDVFVRAVLDVDAQNQKLTTSVWYHEVWDDEFLSWNSSMFDEIREISLPLSAIWAPDIIINEFVDLERSPDLPYVYVNSSGTIKHSKPIQLVSACSLETYAFPFDIQNCSLTFNSILHTVEDVDLAFLRSREDMTHDQKAFLNDGEWELLSVSSTYNILQSSAGDFAQIQFNVVIRRRPLVYVVSLLIPSIFLMLVDLGSFYIPPTCHARIVFKTSVLVGYTVFRLNISDEVPKSAVTTPLIGVFFTVCMAFLVLSLSKSILLVKFLHDEQCSRREWTFLCLRGDTDAEGSRMDPWAQLTGVTDVASTPYLHKHATCCVLQGFLQHSLSSPQQVEAIGFNGKAGGALVAPGSPRVSSSHVESPICQEHQAQPWTLREVWSQLQRISSYFQTQDQADRQEAGWLALLERFDRLLFQSYLVVLGFYTITLCSLWVLWSGL</sequence>
<dbReference type="InterPro" id="IPR049944">
    <property type="entry name" value="LGIC_TM_5-HT3"/>
</dbReference>
<comment type="catalytic activity">
    <reaction evidence="18">
        <text>Ca(2+)(in) = Ca(2+)(out)</text>
        <dbReference type="Rhea" id="RHEA:29671"/>
        <dbReference type="ChEBI" id="CHEBI:29108"/>
    </reaction>
</comment>
<dbReference type="InterPro" id="IPR006201">
    <property type="entry name" value="Neur_channel"/>
</dbReference>
<dbReference type="InterPro" id="IPR036734">
    <property type="entry name" value="Neur_chan_lig-bd_sf"/>
</dbReference>
<reference evidence="28" key="1">
    <citation type="journal article" date="2019" name="IScience">
        <title>Narwhal Genome Reveals Long-Term Low Genetic Diversity despite Current Large Abundance Size.</title>
        <authorList>
            <person name="Westbury M.V."/>
            <person name="Petersen B."/>
            <person name="Garde E."/>
            <person name="Heide-Jorgensen M.P."/>
            <person name="Lorenzen E.D."/>
        </authorList>
    </citation>
    <scope>NUCLEOTIDE SEQUENCE [LARGE SCALE GENOMIC DNA]</scope>
</reference>
<keyword evidence="11" id="KW-0325">Glycoprotein</keyword>
<evidence type="ECO:0000256" key="2">
    <source>
        <dbReference type="ARBA" id="ARBA00022475"/>
    </source>
</evidence>
<evidence type="ECO:0000259" key="26">
    <source>
        <dbReference type="Pfam" id="PF02932"/>
    </source>
</evidence>
<evidence type="ECO:0000256" key="16">
    <source>
        <dbReference type="ARBA" id="ARBA00034430"/>
    </source>
</evidence>
<evidence type="ECO:0000256" key="17">
    <source>
        <dbReference type="ARBA" id="ARBA00036239"/>
    </source>
</evidence>
<evidence type="ECO:0000313" key="28">
    <source>
        <dbReference type="Proteomes" id="UP000308365"/>
    </source>
</evidence>
<dbReference type="SUPFAM" id="SSF63712">
    <property type="entry name" value="Nicotinic receptor ligand binding domain-like"/>
    <property type="match status" value="1"/>
</dbReference>
<comment type="catalytic activity">
    <reaction evidence="16">
        <text>K(+)(in) = K(+)(out)</text>
        <dbReference type="Rhea" id="RHEA:29463"/>
        <dbReference type="ChEBI" id="CHEBI:29103"/>
    </reaction>
</comment>
<evidence type="ECO:0000256" key="1">
    <source>
        <dbReference type="ARBA" id="ARBA00022448"/>
    </source>
</evidence>
<feature type="transmembrane region" description="Helical" evidence="24">
    <location>
        <begin position="314"/>
        <end position="338"/>
    </location>
</feature>